<evidence type="ECO:0000313" key="6">
    <source>
        <dbReference type="Proteomes" id="UP000317909"/>
    </source>
</evidence>
<dbReference type="InterPro" id="IPR011041">
    <property type="entry name" value="Quinoprot_gluc/sorb_DH_b-prop"/>
</dbReference>
<dbReference type="Proteomes" id="UP000317909">
    <property type="component" value="Chromosome"/>
</dbReference>
<dbReference type="EMBL" id="CP036339">
    <property type="protein sequence ID" value="QDT75387.1"/>
    <property type="molecule type" value="Genomic_DNA"/>
</dbReference>
<dbReference type="KEGG" id="llh:I41_45970"/>
<dbReference type="InterPro" id="IPR036237">
    <property type="entry name" value="Xyl_isomerase-like_sf"/>
</dbReference>
<name>A0A517U444_9BACT</name>
<accession>A0A517U444</accession>
<dbReference type="GO" id="GO:0016853">
    <property type="term" value="F:isomerase activity"/>
    <property type="evidence" value="ECO:0007669"/>
    <property type="project" value="UniProtKB-KW"/>
</dbReference>
<feature type="domain" description="Xylose isomerase-like TIM barrel" evidence="3">
    <location>
        <begin position="909"/>
        <end position="1053"/>
    </location>
</feature>
<dbReference type="SUPFAM" id="SSF51658">
    <property type="entry name" value="Xylose isomerase-like"/>
    <property type="match status" value="1"/>
</dbReference>
<dbReference type="PANTHER" id="PTHR33546">
    <property type="entry name" value="LARGE, MULTIFUNCTIONAL SECRETED PROTEIN-RELATED"/>
    <property type="match status" value="1"/>
</dbReference>
<dbReference type="AlphaFoldDB" id="A0A517U444"/>
<dbReference type="OrthoDB" id="219211at2"/>
<reference evidence="5 6" key="1">
    <citation type="submission" date="2019-02" db="EMBL/GenBank/DDBJ databases">
        <title>Deep-cultivation of Planctomycetes and their phenomic and genomic characterization uncovers novel biology.</title>
        <authorList>
            <person name="Wiegand S."/>
            <person name="Jogler M."/>
            <person name="Boedeker C."/>
            <person name="Pinto D."/>
            <person name="Vollmers J."/>
            <person name="Rivas-Marin E."/>
            <person name="Kohn T."/>
            <person name="Peeters S.H."/>
            <person name="Heuer A."/>
            <person name="Rast P."/>
            <person name="Oberbeckmann S."/>
            <person name="Bunk B."/>
            <person name="Jeske O."/>
            <person name="Meyerdierks A."/>
            <person name="Storesund J.E."/>
            <person name="Kallscheuer N."/>
            <person name="Luecker S."/>
            <person name="Lage O.M."/>
            <person name="Pohl T."/>
            <person name="Merkel B.J."/>
            <person name="Hornburger P."/>
            <person name="Mueller R.-W."/>
            <person name="Bruemmer F."/>
            <person name="Labrenz M."/>
            <person name="Spormann A.M."/>
            <person name="Op den Camp H."/>
            <person name="Overmann J."/>
            <person name="Amann R."/>
            <person name="Jetten M.S.M."/>
            <person name="Mascher T."/>
            <person name="Medema M.H."/>
            <person name="Devos D.P."/>
            <person name="Kaster A.-K."/>
            <person name="Ovreas L."/>
            <person name="Rohde M."/>
            <person name="Galperin M.Y."/>
            <person name="Jogler C."/>
        </authorList>
    </citation>
    <scope>NUCLEOTIDE SEQUENCE [LARGE SCALE GENOMIC DNA]</scope>
    <source>
        <strain evidence="5 6">I41</strain>
    </source>
</reference>
<dbReference type="PANTHER" id="PTHR33546:SF1">
    <property type="entry name" value="LARGE, MULTIFUNCTIONAL SECRETED PROTEIN"/>
    <property type="match status" value="1"/>
</dbReference>
<sequence precursor="true">MLTSLLRLSIALSLMLMAMPSTSRADEAKAEPSAPPLSKEYLEKWTPGGNRNDPGLPYPHVTAPFQAEDDDDWRDGRWQQTQKGPAVAHSTLLPDYEVGPKMTAVDAGGGTWLLHDLEAGSFVAAVTGGELRTDEARFGMLNRPLLLGDVAFYVPAERAWRKTLAGAALDRASIDHQGRYLHDDHVLLATTVDGVEVLETALPCDGAGVAVREMEVGAHDAPLWLAVATADEAQLDDDGRRATWRDRHGVERGVELAGATPGVRLEREGTAVLLKWPEAKEAASARLRYLPSDAKPHAEGDAAGELLTAPPSLTALKSPGGRRWGEPLVTQGVLAAASDQPYVVDRIPPPRENPFKALFFIAGLDFFANGDAAVCTVHGDVWMVRGLDADLKHVTWQRFATGLYQPLGLEVVDGKVIVLGRDQLTRLHDANDDGEADFYESFNHDLVTHGLPHAYAMRLERTPDGSFVFLCSGEPPHGSALLKVSPDGERLEVVARGFRHPFGIGAGPNGEITAADNEGNWVPSSKIDLITPGGFYGFLGGATEQGDNPKPLRPLCYIPKVVDNSSGGQFWQTSEAWGPYHRGGMFHFSWGRCTLHAVLEHHAGDVHQAATVEVPGVLLEAGPGEAEFSPRDGQLYVVGLDGWQTAATVDGSLERIRYTGKPVLLPSGFAAYADGIELKFDVPLDPASVAQAGAVHVEQWNYLWSSTYGSYHYSAKEPERVGHDQVEVQAATLSGDGKTLFLQIAGLRPVDQIQVALDVKTAGGEPVKANVYGTINGLVPRGEADSASASASTGKAALEQLLAKDNLVAWCIVPFDAKRRGPEERAAMLERLGIKRVAYDWREEHVPQFDEELEAYKKHGIALHAFWTPVNTATPLEEPHWPLILDLAKRHNVRPELWVMLNDALVTSLPEEERAVRAAEILAPVARAAAEQGCKIGLYNHGGWFGEPDHQIAIIAAMKALGVDNVGIVYNFHHGHEHMADFPALANRMAPYLMTVNVNGMRAGGPKILSFGDGDDGGAAERRMLEALAAAGYSGPIGILGHREERDVEECLREGIEGVAGSRGR</sequence>
<keyword evidence="6" id="KW-1185">Reference proteome</keyword>
<dbReference type="Gene3D" id="3.20.20.150">
    <property type="entry name" value="Divalent-metal-dependent TIM barrel enzymes"/>
    <property type="match status" value="1"/>
</dbReference>
<dbReference type="InterPro" id="IPR046476">
    <property type="entry name" value="DUF6797"/>
</dbReference>
<evidence type="ECO:0000256" key="2">
    <source>
        <dbReference type="SAM" id="SignalP"/>
    </source>
</evidence>
<evidence type="ECO:0000256" key="1">
    <source>
        <dbReference type="SAM" id="MobiDB-lite"/>
    </source>
</evidence>
<protein>
    <submittedName>
        <fullName evidence="5">Xylose isomerase-like TIM barrel</fullName>
    </submittedName>
</protein>
<feature type="domain" description="DUF6797" evidence="4">
    <location>
        <begin position="115"/>
        <end position="199"/>
    </location>
</feature>
<dbReference type="InterPro" id="IPR013022">
    <property type="entry name" value="Xyl_isomerase-like_TIM-brl"/>
</dbReference>
<gene>
    <name evidence="5" type="ORF">I41_45970</name>
</gene>
<feature type="signal peptide" evidence="2">
    <location>
        <begin position="1"/>
        <end position="25"/>
    </location>
</feature>
<proteinExistence type="predicted"/>
<dbReference type="SUPFAM" id="SSF50952">
    <property type="entry name" value="Soluble quinoprotein glucose dehydrogenase"/>
    <property type="match status" value="1"/>
</dbReference>
<dbReference type="Gene3D" id="2.120.10.30">
    <property type="entry name" value="TolB, C-terminal domain"/>
    <property type="match status" value="1"/>
</dbReference>
<keyword evidence="5" id="KW-0413">Isomerase</keyword>
<dbReference type="Pfam" id="PF20601">
    <property type="entry name" value="DUF6797"/>
    <property type="match status" value="1"/>
</dbReference>
<evidence type="ECO:0000259" key="3">
    <source>
        <dbReference type="Pfam" id="PF01261"/>
    </source>
</evidence>
<feature type="chain" id="PRO_5021863167" evidence="2">
    <location>
        <begin position="26"/>
        <end position="1065"/>
    </location>
</feature>
<keyword evidence="2" id="KW-0732">Signal</keyword>
<dbReference type="Pfam" id="PF01261">
    <property type="entry name" value="AP_endonuc_2"/>
    <property type="match status" value="1"/>
</dbReference>
<organism evidence="5 6">
    <name type="scientific">Lacipirellula limnantheis</name>
    <dbReference type="NCBI Taxonomy" id="2528024"/>
    <lineage>
        <taxon>Bacteria</taxon>
        <taxon>Pseudomonadati</taxon>
        <taxon>Planctomycetota</taxon>
        <taxon>Planctomycetia</taxon>
        <taxon>Pirellulales</taxon>
        <taxon>Lacipirellulaceae</taxon>
        <taxon>Lacipirellula</taxon>
    </lineage>
</organism>
<feature type="region of interest" description="Disordered" evidence="1">
    <location>
        <begin position="22"/>
        <end position="58"/>
    </location>
</feature>
<dbReference type="InterPro" id="IPR011042">
    <property type="entry name" value="6-blade_b-propeller_TolB-like"/>
</dbReference>
<dbReference type="RefSeq" id="WP_145435045.1">
    <property type="nucleotide sequence ID" value="NZ_CP036339.1"/>
</dbReference>
<evidence type="ECO:0000313" key="5">
    <source>
        <dbReference type="EMBL" id="QDT75387.1"/>
    </source>
</evidence>
<evidence type="ECO:0000259" key="4">
    <source>
        <dbReference type="Pfam" id="PF20601"/>
    </source>
</evidence>